<name>A0A1Z5TR64_HORWE</name>
<dbReference type="Gene3D" id="1.10.357.40">
    <property type="entry name" value="YbiA-like"/>
    <property type="match status" value="1"/>
</dbReference>
<dbReference type="InterPro" id="IPR036028">
    <property type="entry name" value="SH3-like_dom_sf"/>
</dbReference>
<evidence type="ECO:0000256" key="1">
    <source>
        <dbReference type="ARBA" id="ARBA00004245"/>
    </source>
</evidence>
<feature type="region of interest" description="Disordered" evidence="8">
    <location>
        <begin position="319"/>
        <end position="661"/>
    </location>
</feature>
<evidence type="ECO:0000256" key="6">
    <source>
        <dbReference type="PROSITE-ProRule" id="PRU00192"/>
    </source>
</evidence>
<feature type="domain" description="F-BAR" evidence="10">
    <location>
        <begin position="14"/>
        <end position="267"/>
    </location>
</feature>
<dbReference type="GO" id="GO:0120104">
    <property type="term" value="C:mitotic actomyosin contractile ring, proximal layer"/>
    <property type="evidence" value="ECO:0007669"/>
    <property type="project" value="TreeGrafter"/>
</dbReference>
<dbReference type="InterPro" id="IPR031160">
    <property type="entry name" value="F_BAR_dom"/>
</dbReference>
<evidence type="ECO:0000313" key="12">
    <source>
        <dbReference type="Proteomes" id="UP000194280"/>
    </source>
</evidence>
<dbReference type="InterPro" id="IPR027267">
    <property type="entry name" value="AH/BAR_dom_sf"/>
</dbReference>
<feature type="compositionally biased region" description="Polar residues" evidence="8">
    <location>
        <begin position="624"/>
        <end position="661"/>
    </location>
</feature>
<dbReference type="Gene3D" id="1.20.1270.60">
    <property type="entry name" value="Arfaptin homology (AH) domain/BAR domain"/>
    <property type="match status" value="1"/>
</dbReference>
<dbReference type="Pfam" id="PF00018">
    <property type="entry name" value="SH3_1"/>
    <property type="match status" value="1"/>
</dbReference>
<dbReference type="OrthoDB" id="27823at2759"/>
<dbReference type="EMBL" id="MUNK01000010">
    <property type="protein sequence ID" value="OTA38506.1"/>
    <property type="molecule type" value="Genomic_DNA"/>
</dbReference>
<sequence>MPGPAASDGPTVSLSFANNFWGKDDAGVTPLLERMHNSKTTSDELKAFYAARASIEEDYAKKLLSLARKPLGSSEAGTLRMSMDVVRGEVESMGKEHQNVAAKMKSELDEPLAAFSGGLKERRKIVQNGIEKLHKTKMQQTGVVNKTRDRYEQDCLKIKGYLAQGHMVMGQEERKNKQKLEKTQIQMSANSNEYEAAVKILEETTGRWNREWKAACDKFQDLEEERIDYFKSSLWNFANIASTVCVSDDASCEKIRLSLEDCDVEKDISSFIQESGTGQEIPDPPKYINFCRGDVDDMMSRAESDDGDYSVAQFQRTMNPTYRSSSPQPSTYESHHDPESSLREEMGMPKARSSFQSSLQGGRNSMQSGRPSLQGDDSFNARSSHGSAVAPPPLNPSQTSAPMDPYANAPQIPHNPYPTDGMTQFCRYGATSERSSNPSPTRPESRDSQDHSDYSAPTSFSSFEPTSGNASPTKQYNGSAMSGMSGVSSGPEDTGPPKKKGGFFNSPFRKRSQKKAEAPPHVGSIPPAQRKTWAPATMPDNSANTAAPVKPQFGANNRANTWQAKQPSPSPEPEPTAAEPGYQLGIGGNVFDVSSPVKRGRPSPKKDDVDPIAQALAELKGVTKQASQRRPQSQYYPQESPYGSQQLAPRPRSQSIAGNRQVTKDGRPILHFSRAMYMYAAAIPEELSFAKGDILAVTRHQDDGWWEAERFGRFHEQKTSIMASSSIEGDPSLGPVYFWREFEEPYGFMSQWYECAFEVDGVTYLTAEMWMMIKKAQLFGDEETAKKMMETTVPAEHQALGRQAKGFNRPKWDEHKSRIVEEGNYHKFTKAKAGPEKMMRMLLDTGDRELVERSPTDRIWGVGFGAANAGENREQWGENRLGKAMMAVRDRLRAEGQR</sequence>
<evidence type="ECO:0008006" key="13">
    <source>
        <dbReference type="Google" id="ProtNLM"/>
    </source>
</evidence>
<keyword evidence="5" id="KW-0206">Cytoskeleton</keyword>
<gene>
    <name evidence="11" type="ORF">BTJ68_01697</name>
</gene>
<evidence type="ECO:0000256" key="7">
    <source>
        <dbReference type="PROSITE-ProRule" id="PRU01077"/>
    </source>
</evidence>
<keyword evidence="2 6" id="KW-0728">SH3 domain</keyword>
<dbReference type="PROSITE" id="PS50002">
    <property type="entry name" value="SH3"/>
    <property type="match status" value="1"/>
</dbReference>
<evidence type="ECO:0000256" key="3">
    <source>
        <dbReference type="ARBA" id="ARBA00022490"/>
    </source>
</evidence>
<feature type="compositionally biased region" description="Basic and acidic residues" evidence="8">
    <location>
        <begin position="443"/>
        <end position="453"/>
    </location>
</feature>
<dbReference type="InterPro" id="IPR037238">
    <property type="entry name" value="YbiA-like_sf"/>
</dbReference>
<feature type="domain" description="SH3" evidence="9">
    <location>
        <begin position="668"/>
        <end position="732"/>
    </location>
</feature>
<dbReference type="CDD" id="cd07651">
    <property type="entry name" value="F-BAR_PombeCdc15_like"/>
    <property type="match status" value="1"/>
</dbReference>
<dbReference type="Gene3D" id="2.30.30.40">
    <property type="entry name" value="SH3 Domains"/>
    <property type="match status" value="1"/>
</dbReference>
<dbReference type="VEuPathDB" id="FungiDB:BTJ68_01697"/>
<evidence type="ECO:0000256" key="5">
    <source>
        <dbReference type="ARBA" id="ARBA00023212"/>
    </source>
</evidence>
<feature type="compositionally biased region" description="Polar residues" evidence="8">
    <location>
        <begin position="554"/>
        <end position="566"/>
    </location>
</feature>
<dbReference type="InterPro" id="IPR001452">
    <property type="entry name" value="SH3_domain"/>
</dbReference>
<keyword evidence="4" id="KW-0597">Phosphoprotein</keyword>
<evidence type="ECO:0000256" key="4">
    <source>
        <dbReference type="ARBA" id="ARBA00022553"/>
    </source>
</evidence>
<dbReference type="PANTHER" id="PTHR23065">
    <property type="entry name" value="PROLINE-SERINE-THREONINE PHOSPHATASE INTERACTING PROTEIN 1"/>
    <property type="match status" value="1"/>
</dbReference>
<dbReference type="FunFam" id="1.20.1270.60:FF:000045">
    <property type="entry name" value="Cell division control protein"/>
    <property type="match status" value="1"/>
</dbReference>
<dbReference type="GO" id="GO:0009898">
    <property type="term" value="C:cytoplasmic side of plasma membrane"/>
    <property type="evidence" value="ECO:0007669"/>
    <property type="project" value="TreeGrafter"/>
</dbReference>
<feature type="compositionally biased region" description="Low complexity" evidence="8">
    <location>
        <begin position="478"/>
        <end position="490"/>
    </location>
</feature>
<dbReference type="CDD" id="cd15457">
    <property type="entry name" value="NADAR"/>
    <property type="match status" value="1"/>
</dbReference>
<dbReference type="GO" id="GO:0005543">
    <property type="term" value="F:phospholipid binding"/>
    <property type="evidence" value="ECO:0007669"/>
    <property type="project" value="TreeGrafter"/>
</dbReference>
<evidence type="ECO:0000313" key="11">
    <source>
        <dbReference type="EMBL" id="OTA38506.1"/>
    </source>
</evidence>
<dbReference type="InParanoid" id="A0A1Z5TR64"/>
<feature type="compositionally biased region" description="Polar residues" evidence="8">
    <location>
        <begin position="455"/>
        <end position="477"/>
    </location>
</feature>
<dbReference type="PROSITE" id="PS51741">
    <property type="entry name" value="F_BAR"/>
    <property type="match status" value="1"/>
</dbReference>
<keyword evidence="7" id="KW-0175">Coiled coil</keyword>
<dbReference type="SUPFAM" id="SSF50044">
    <property type="entry name" value="SH3-domain"/>
    <property type="match status" value="1"/>
</dbReference>
<feature type="compositionally biased region" description="Basic and acidic residues" evidence="8">
    <location>
        <begin position="333"/>
        <end position="347"/>
    </location>
</feature>
<dbReference type="STRING" id="1157616.A0A1Z5TR64"/>
<evidence type="ECO:0000259" key="10">
    <source>
        <dbReference type="PROSITE" id="PS51741"/>
    </source>
</evidence>
<dbReference type="SUPFAM" id="SSF103657">
    <property type="entry name" value="BAR/IMD domain-like"/>
    <property type="match status" value="1"/>
</dbReference>
<dbReference type="CDD" id="cd00174">
    <property type="entry name" value="SH3"/>
    <property type="match status" value="1"/>
</dbReference>
<dbReference type="InterPro" id="IPR012816">
    <property type="entry name" value="NADAR"/>
</dbReference>
<protein>
    <recommendedName>
        <fullName evidence="13">F-BAR domain-containing protein</fullName>
    </recommendedName>
</protein>
<dbReference type="SMART" id="SM00055">
    <property type="entry name" value="FCH"/>
    <property type="match status" value="1"/>
</dbReference>
<dbReference type="SMART" id="SM00326">
    <property type="entry name" value="SH3"/>
    <property type="match status" value="1"/>
</dbReference>
<feature type="compositionally biased region" description="Polar residues" evidence="8">
    <location>
        <begin position="319"/>
        <end position="332"/>
    </location>
</feature>
<feature type="compositionally biased region" description="Polar residues" evidence="8">
    <location>
        <begin position="353"/>
        <end position="386"/>
    </location>
</feature>
<dbReference type="Proteomes" id="UP000194280">
    <property type="component" value="Unassembled WGS sequence"/>
</dbReference>
<dbReference type="GO" id="GO:0030036">
    <property type="term" value="P:actin cytoskeleton organization"/>
    <property type="evidence" value="ECO:0007669"/>
    <property type="project" value="UniProtKB-ARBA"/>
</dbReference>
<keyword evidence="3" id="KW-0963">Cytoplasm</keyword>
<organism evidence="11 12">
    <name type="scientific">Hortaea werneckii EXF-2000</name>
    <dbReference type="NCBI Taxonomy" id="1157616"/>
    <lineage>
        <taxon>Eukaryota</taxon>
        <taxon>Fungi</taxon>
        <taxon>Dikarya</taxon>
        <taxon>Ascomycota</taxon>
        <taxon>Pezizomycotina</taxon>
        <taxon>Dothideomycetes</taxon>
        <taxon>Dothideomycetidae</taxon>
        <taxon>Mycosphaerellales</taxon>
        <taxon>Teratosphaeriaceae</taxon>
        <taxon>Hortaea</taxon>
    </lineage>
</organism>
<keyword evidence="12" id="KW-1185">Reference proteome</keyword>
<accession>A0A1Z5TR64</accession>
<dbReference type="AlphaFoldDB" id="A0A1Z5TR64"/>
<dbReference type="NCBIfam" id="TIGR02464">
    <property type="entry name" value="ribofla_fusion"/>
    <property type="match status" value="1"/>
</dbReference>
<dbReference type="PANTHER" id="PTHR23065:SF7">
    <property type="entry name" value="NOSTRIN, ISOFORM H"/>
    <property type="match status" value="1"/>
</dbReference>
<reference evidence="11 12" key="1">
    <citation type="submission" date="2017-01" db="EMBL/GenBank/DDBJ databases">
        <title>The recent genome duplication of the halophilic yeast Hortaea werneckii: insights from long-read sequencing.</title>
        <authorList>
            <person name="Sinha S."/>
            <person name="Flibotte S."/>
            <person name="Neira M."/>
            <person name="Lenassi M."/>
            <person name="Gostincar C."/>
            <person name="Stajich J.E."/>
            <person name="Nislow C.E."/>
        </authorList>
    </citation>
    <scope>NUCLEOTIDE SEQUENCE [LARGE SCALE GENOMIC DNA]</scope>
    <source>
        <strain evidence="11 12">EXF-2000</strain>
    </source>
</reference>
<evidence type="ECO:0000256" key="2">
    <source>
        <dbReference type="ARBA" id="ARBA00022443"/>
    </source>
</evidence>
<comment type="caution">
    <text evidence="11">The sequence shown here is derived from an EMBL/GenBank/DDBJ whole genome shotgun (WGS) entry which is preliminary data.</text>
</comment>
<dbReference type="FunCoup" id="A0A1Z5TR64">
    <property type="interactions" value="78"/>
</dbReference>
<proteinExistence type="predicted"/>
<dbReference type="SUPFAM" id="SSF143990">
    <property type="entry name" value="YbiA-like"/>
    <property type="match status" value="1"/>
</dbReference>
<dbReference type="Pfam" id="PF08719">
    <property type="entry name" value="NADAR"/>
    <property type="match status" value="1"/>
</dbReference>
<dbReference type="InterPro" id="IPR001060">
    <property type="entry name" value="FCH_dom"/>
</dbReference>
<comment type="subcellular location">
    <subcellularLocation>
        <location evidence="1">Cytoplasm</location>
        <location evidence="1">Cytoskeleton</location>
    </subcellularLocation>
</comment>
<evidence type="ECO:0000256" key="8">
    <source>
        <dbReference type="SAM" id="MobiDB-lite"/>
    </source>
</evidence>
<dbReference type="Pfam" id="PF00611">
    <property type="entry name" value="FCH"/>
    <property type="match status" value="1"/>
</dbReference>
<evidence type="ECO:0000259" key="9">
    <source>
        <dbReference type="PROSITE" id="PS50002"/>
    </source>
</evidence>